<gene>
    <name evidence="2" type="ORF">SAMN04488122_4363</name>
</gene>
<evidence type="ECO:0000256" key="1">
    <source>
        <dbReference type="SAM" id="Phobius"/>
    </source>
</evidence>
<accession>A0A1I0S7I4</accession>
<protein>
    <submittedName>
        <fullName evidence="2">Uncharacterized protein</fullName>
    </submittedName>
</protein>
<proteinExistence type="predicted"/>
<evidence type="ECO:0000313" key="3">
    <source>
        <dbReference type="Proteomes" id="UP000199310"/>
    </source>
</evidence>
<reference evidence="3" key="1">
    <citation type="submission" date="2016-10" db="EMBL/GenBank/DDBJ databases">
        <authorList>
            <person name="Varghese N."/>
            <person name="Submissions S."/>
        </authorList>
    </citation>
    <scope>NUCLEOTIDE SEQUENCE [LARGE SCALE GENOMIC DNA]</scope>
    <source>
        <strain evidence="3">DSM 3695</strain>
    </source>
</reference>
<dbReference type="RefSeq" id="WP_089898009.1">
    <property type="nucleotide sequence ID" value="NZ_FOJG01000002.1"/>
</dbReference>
<feature type="transmembrane region" description="Helical" evidence="1">
    <location>
        <begin position="5"/>
        <end position="24"/>
    </location>
</feature>
<keyword evidence="1" id="KW-0812">Transmembrane</keyword>
<sequence length="221" mass="25549">MRYKIFIYIMFILILPVILIAQNVKLGHTDSLFIEWNKATIQSIENQIKVATDKSVEALYLNEDSAFRGYIEIENITTINRRSVRYLFLSAFNSYYHNCGDEIYVVEANESGERVRICNYVLSLNTATNSVDIVRFLLIGEKWIKDLGTNVKIDNLATKWRKFETQRVADTTQGVNDDVVIVTMIKNGVIRYSNYYPEGRLTNDNLIESTLLAPVRNRVLF</sequence>
<organism evidence="2 3">
    <name type="scientific">Chitinophaga arvensicola</name>
    <dbReference type="NCBI Taxonomy" id="29529"/>
    <lineage>
        <taxon>Bacteria</taxon>
        <taxon>Pseudomonadati</taxon>
        <taxon>Bacteroidota</taxon>
        <taxon>Chitinophagia</taxon>
        <taxon>Chitinophagales</taxon>
        <taxon>Chitinophagaceae</taxon>
        <taxon>Chitinophaga</taxon>
    </lineage>
</organism>
<keyword evidence="1" id="KW-1133">Transmembrane helix</keyword>
<name>A0A1I0S7I4_9BACT</name>
<dbReference type="AlphaFoldDB" id="A0A1I0S7I4"/>
<keyword evidence="3" id="KW-1185">Reference proteome</keyword>
<dbReference type="Proteomes" id="UP000199310">
    <property type="component" value="Unassembled WGS sequence"/>
</dbReference>
<keyword evidence="1" id="KW-0472">Membrane</keyword>
<evidence type="ECO:0000313" key="2">
    <source>
        <dbReference type="EMBL" id="SEW51603.1"/>
    </source>
</evidence>
<dbReference type="OrthoDB" id="1334361at2"/>
<dbReference type="EMBL" id="FOJG01000002">
    <property type="protein sequence ID" value="SEW51603.1"/>
    <property type="molecule type" value="Genomic_DNA"/>
</dbReference>